<organism evidence="2 3">
    <name type="scientific">Favolaschia claudopus</name>
    <dbReference type="NCBI Taxonomy" id="2862362"/>
    <lineage>
        <taxon>Eukaryota</taxon>
        <taxon>Fungi</taxon>
        <taxon>Dikarya</taxon>
        <taxon>Basidiomycota</taxon>
        <taxon>Agaricomycotina</taxon>
        <taxon>Agaricomycetes</taxon>
        <taxon>Agaricomycetidae</taxon>
        <taxon>Agaricales</taxon>
        <taxon>Marasmiineae</taxon>
        <taxon>Mycenaceae</taxon>
        <taxon>Favolaschia</taxon>
    </lineage>
</organism>
<dbReference type="AlphaFoldDB" id="A0AAV9ZNV7"/>
<comment type="caution">
    <text evidence="2">The sequence shown here is derived from an EMBL/GenBank/DDBJ whole genome shotgun (WGS) entry which is preliminary data.</text>
</comment>
<evidence type="ECO:0000259" key="1">
    <source>
        <dbReference type="Pfam" id="PF20152"/>
    </source>
</evidence>
<gene>
    <name evidence="2" type="ORF">R3P38DRAFT_2805162</name>
</gene>
<reference evidence="2 3" key="1">
    <citation type="journal article" date="2024" name="J Genomics">
        <title>Draft genome sequencing and assembly of Favolaschia claudopus CIRM-BRFM 2984 isolated from oak limbs.</title>
        <authorList>
            <person name="Navarro D."/>
            <person name="Drula E."/>
            <person name="Chaduli D."/>
            <person name="Cazenave R."/>
            <person name="Ahrendt S."/>
            <person name="Wang J."/>
            <person name="Lipzen A."/>
            <person name="Daum C."/>
            <person name="Barry K."/>
            <person name="Grigoriev I.V."/>
            <person name="Favel A."/>
            <person name="Rosso M.N."/>
            <person name="Martin F."/>
        </authorList>
    </citation>
    <scope>NUCLEOTIDE SEQUENCE [LARGE SCALE GENOMIC DNA]</scope>
    <source>
        <strain evidence="2 3">CIRM-BRFM 2984</strain>
    </source>
</reference>
<dbReference type="EMBL" id="JAWWNJ010000127">
    <property type="protein sequence ID" value="KAK6987892.1"/>
    <property type="molecule type" value="Genomic_DNA"/>
</dbReference>
<sequence>MGFCSKYHFASNLGPLAPPRETGGCRKFAPCHTTPGPLSKCRIGSGASRVTPHVDLNAIVLICAVASLISLILSPRTRIYASFYSCIGRMYSNALLASLNARTIIRGRITGVDSNPLHHINVKASRNGSASVAATRRLSRDVFVRLRPGDIEIDVVSTAGAGDEPLAVRIDRRTEMYADGDGSYTVVTGRIKEPDSAA</sequence>
<protein>
    <recommendedName>
        <fullName evidence="1">DUF6534 domain-containing protein</fullName>
    </recommendedName>
</protein>
<evidence type="ECO:0000313" key="2">
    <source>
        <dbReference type="EMBL" id="KAK6987892.1"/>
    </source>
</evidence>
<dbReference type="InterPro" id="IPR045339">
    <property type="entry name" value="DUF6534"/>
</dbReference>
<dbReference type="Pfam" id="PF20152">
    <property type="entry name" value="DUF6534"/>
    <property type="match status" value="1"/>
</dbReference>
<accession>A0AAV9ZNV7</accession>
<keyword evidence="3" id="KW-1185">Reference proteome</keyword>
<proteinExistence type="predicted"/>
<dbReference type="Proteomes" id="UP001362999">
    <property type="component" value="Unassembled WGS sequence"/>
</dbReference>
<feature type="domain" description="DUF6534" evidence="1">
    <location>
        <begin position="61"/>
        <end position="103"/>
    </location>
</feature>
<name>A0AAV9ZNV7_9AGAR</name>
<evidence type="ECO:0000313" key="3">
    <source>
        <dbReference type="Proteomes" id="UP001362999"/>
    </source>
</evidence>